<organism evidence="3 4">
    <name type="scientific">Dipteronia sinensis</name>
    <dbReference type="NCBI Taxonomy" id="43782"/>
    <lineage>
        <taxon>Eukaryota</taxon>
        <taxon>Viridiplantae</taxon>
        <taxon>Streptophyta</taxon>
        <taxon>Embryophyta</taxon>
        <taxon>Tracheophyta</taxon>
        <taxon>Spermatophyta</taxon>
        <taxon>Magnoliopsida</taxon>
        <taxon>eudicotyledons</taxon>
        <taxon>Gunneridae</taxon>
        <taxon>Pentapetalae</taxon>
        <taxon>rosids</taxon>
        <taxon>malvids</taxon>
        <taxon>Sapindales</taxon>
        <taxon>Sapindaceae</taxon>
        <taxon>Hippocastanoideae</taxon>
        <taxon>Acereae</taxon>
        <taxon>Dipteronia</taxon>
    </lineage>
</organism>
<dbReference type="AlphaFoldDB" id="A0AAE0EJ23"/>
<feature type="region of interest" description="Disordered" evidence="1">
    <location>
        <begin position="27"/>
        <end position="51"/>
    </location>
</feature>
<sequence>MDLAQPQGGYSILKCVEKLVIAPPSSRKAKNKMIKKSPKNNLSKAKSERKDKHVRKNWMKKVDNCVNLDRACKAKDVVEMSINDILMNQIVENLYSRFNIKVKNDHDNFCVSTPKTKWVKGKTFRVSSDSINKFLGLSTKIDSEFLDTDNIKHLNLIGRTLCEVNEFEWGKKAYIGQSKLTKVSAFWHLFVCTNLVGSSNASELNKEKIKIVFALVIDKPLNLGDLLIEHTESAASSPRLDKKLAFPGFITHFRVMLEVPKLDDDVLLPPLERFL</sequence>
<proteinExistence type="predicted"/>
<evidence type="ECO:0000313" key="3">
    <source>
        <dbReference type="EMBL" id="KAK3229627.1"/>
    </source>
</evidence>
<gene>
    <name evidence="3" type="ORF">Dsin_001508</name>
</gene>
<feature type="domain" description="Putative plant transposon protein" evidence="2">
    <location>
        <begin position="89"/>
        <end position="253"/>
    </location>
</feature>
<evidence type="ECO:0000313" key="4">
    <source>
        <dbReference type="Proteomes" id="UP001281410"/>
    </source>
</evidence>
<dbReference type="Pfam" id="PF20167">
    <property type="entry name" value="Transposase_32"/>
    <property type="match status" value="1"/>
</dbReference>
<dbReference type="EMBL" id="JANJYJ010000001">
    <property type="protein sequence ID" value="KAK3229627.1"/>
    <property type="molecule type" value="Genomic_DNA"/>
</dbReference>
<feature type="compositionally biased region" description="Basic residues" evidence="1">
    <location>
        <begin position="27"/>
        <end position="38"/>
    </location>
</feature>
<protein>
    <recommendedName>
        <fullName evidence="2">Putative plant transposon protein domain-containing protein</fullName>
    </recommendedName>
</protein>
<dbReference type="Proteomes" id="UP001281410">
    <property type="component" value="Unassembled WGS sequence"/>
</dbReference>
<dbReference type="InterPro" id="IPR046796">
    <property type="entry name" value="Transposase_32_dom"/>
</dbReference>
<comment type="caution">
    <text evidence="3">The sequence shown here is derived from an EMBL/GenBank/DDBJ whole genome shotgun (WGS) entry which is preliminary data.</text>
</comment>
<accession>A0AAE0EJ23</accession>
<name>A0AAE0EJ23_9ROSI</name>
<keyword evidence="4" id="KW-1185">Reference proteome</keyword>
<evidence type="ECO:0000259" key="2">
    <source>
        <dbReference type="Pfam" id="PF20167"/>
    </source>
</evidence>
<evidence type="ECO:0000256" key="1">
    <source>
        <dbReference type="SAM" id="MobiDB-lite"/>
    </source>
</evidence>
<reference evidence="3" key="1">
    <citation type="journal article" date="2023" name="Plant J.">
        <title>Genome sequences and population genomics provide insights into the demographic history, inbreeding, and mutation load of two 'living fossil' tree species of Dipteronia.</title>
        <authorList>
            <person name="Feng Y."/>
            <person name="Comes H.P."/>
            <person name="Chen J."/>
            <person name="Zhu S."/>
            <person name="Lu R."/>
            <person name="Zhang X."/>
            <person name="Li P."/>
            <person name="Qiu J."/>
            <person name="Olsen K.M."/>
            <person name="Qiu Y."/>
        </authorList>
    </citation>
    <scope>NUCLEOTIDE SEQUENCE</scope>
    <source>
        <strain evidence="3">NBL</strain>
    </source>
</reference>